<evidence type="ECO:0000259" key="3">
    <source>
        <dbReference type="Pfam" id="PF00107"/>
    </source>
</evidence>
<feature type="domain" description="Alcohol dehydrogenase-like C-terminal" evidence="3">
    <location>
        <begin position="39"/>
        <end position="123"/>
    </location>
</feature>
<name>A0AAD8MM18_9APIA</name>
<accession>A0AAD8MM18</accession>
<dbReference type="Pfam" id="PF00107">
    <property type="entry name" value="ADH_zinc_N"/>
    <property type="match status" value="1"/>
</dbReference>
<comment type="caution">
    <text evidence="4">The sequence shown here is derived from an EMBL/GenBank/DDBJ whole genome shotgun (WGS) entry which is preliminary data.</text>
</comment>
<dbReference type="GO" id="GO:0008270">
    <property type="term" value="F:zinc ion binding"/>
    <property type="evidence" value="ECO:0007669"/>
    <property type="project" value="TreeGrafter"/>
</dbReference>
<keyword evidence="2" id="KW-0862">Zinc</keyword>
<dbReference type="PANTHER" id="PTHR43880">
    <property type="entry name" value="ALCOHOL DEHYDROGENASE"/>
    <property type="match status" value="1"/>
</dbReference>
<dbReference type="GO" id="GO:0051903">
    <property type="term" value="F:S-(hydroxymethyl)glutathione dehydrogenase [NAD(P)+] activity"/>
    <property type="evidence" value="ECO:0007669"/>
    <property type="project" value="TreeGrafter"/>
</dbReference>
<dbReference type="Proteomes" id="UP001237642">
    <property type="component" value="Unassembled WGS sequence"/>
</dbReference>
<dbReference type="InterPro" id="IPR011032">
    <property type="entry name" value="GroES-like_sf"/>
</dbReference>
<dbReference type="InterPro" id="IPR036291">
    <property type="entry name" value="NAD(P)-bd_dom_sf"/>
</dbReference>
<protein>
    <submittedName>
        <fullName evidence="4">S-(Hydroxymethyl)glutathione dehydrogenase</fullName>
    </submittedName>
</protein>
<evidence type="ECO:0000313" key="5">
    <source>
        <dbReference type="Proteomes" id="UP001237642"/>
    </source>
</evidence>
<reference evidence="4" key="1">
    <citation type="submission" date="2023-02" db="EMBL/GenBank/DDBJ databases">
        <title>Genome of toxic invasive species Heracleum sosnowskyi carries increased number of genes despite the absence of recent whole-genome duplications.</title>
        <authorList>
            <person name="Schelkunov M."/>
            <person name="Shtratnikova V."/>
            <person name="Makarenko M."/>
            <person name="Klepikova A."/>
            <person name="Omelchenko D."/>
            <person name="Novikova G."/>
            <person name="Obukhova E."/>
            <person name="Bogdanov V."/>
            <person name="Penin A."/>
            <person name="Logacheva M."/>
        </authorList>
    </citation>
    <scope>NUCLEOTIDE SEQUENCE</scope>
    <source>
        <strain evidence="4">Hsosn_3</strain>
        <tissue evidence="4">Leaf</tissue>
    </source>
</reference>
<dbReference type="AlphaFoldDB" id="A0AAD8MM18"/>
<dbReference type="GO" id="GO:0005829">
    <property type="term" value="C:cytosol"/>
    <property type="evidence" value="ECO:0007669"/>
    <property type="project" value="TreeGrafter"/>
</dbReference>
<dbReference type="EMBL" id="JAUIZM010000006">
    <property type="protein sequence ID" value="KAK1381375.1"/>
    <property type="molecule type" value="Genomic_DNA"/>
</dbReference>
<dbReference type="PANTHER" id="PTHR43880:SF5">
    <property type="entry name" value="ALCOHOL DEHYDROGENASE-LIKE 6"/>
    <property type="match status" value="1"/>
</dbReference>
<evidence type="ECO:0000256" key="1">
    <source>
        <dbReference type="ARBA" id="ARBA00022723"/>
    </source>
</evidence>
<dbReference type="Gene3D" id="3.90.180.10">
    <property type="entry name" value="Medium-chain alcohol dehydrogenases, catalytic domain"/>
    <property type="match status" value="1"/>
</dbReference>
<gene>
    <name evidence="4" type="ORF">POM88_028119</name>
</gene>
<reference evidence="4" key="2">
    <citation type="submission" date="2023-05" db="EMBL/GenBank/DDBJ databases">
        <authorList>
            <person name="Schelkunov M.I."/>
        </authorList>
    </citation>
    <scope>NUCLEOTIDE SEQUENCE</scope>
    <source>
        <strain evidence="4">Hsosn_3</strain>
        <tissue evidence="4">Leaf</tissue>
    </source>
</reference>
<dbReference type="InterPro" id="IPR013149">
    <property type="entry name" value="ADH-like_C"/>
</dbReference>
<dbReference type="SUPFAM" id="SSF51735">
    <property type="entry name" value="NAD(P)-binding Rossmann-fold domains"/>
    <property type="match status" value="1"/>
</dbReference>
<keyword evidence="5" id="KW-1185">Reference proteome</keyword>
<evidence type="ECO:0000313" key="4">
    <source>
        <dbReference type="EMBL" id="KAK1381375.1"/>
    </source>
</evidence>
<organism evidence="4 5">
    <name type="scientific">Heracleum sosnowskyi</name>
    <dbReference type="NCBI Taxonomy" id="360622"/>
    <lineage>
        <taxon>Eukaryota</taxon>
        <taxon>Viridiplantae</taxon>
        <taxon>Streptophyta</taxon>
        <taxon>Embryophyta</taxon>
        <taxon>Tracheophyta</taxon>
        <taxon>Spermatophyta</taxon>
        <taxon>Magnoliopsida</taxon>
        <taxon>eudicotyledons</taxon>
        <taxon>Gunneridae</taxon>
        <taxon>Pentapetalae</taxon>
        <taxon>asterids</taxon>
        <taxon>campanulids</taxon>
        <taxon>Apiales</taxon>
        <taxon>Apiaceae</taxon>
        <taxon>Apioideae</taxon>
        <taxon>apioid superclade</taxon>
        <taxon>Tordylieae</taxon>
        <taxon>Tordyliinae</taxon>
        <taxon>Heracleum</taxon>
    </lineage>
</organism>
<evidence type="ECO:0000256" key="2">
    <source>
        <dbReference type="ARBA" id="ARBA00022833"/>
    </source>
</evidence>
<proteinExistence type="predicted"/>
<dbReference type="GO" id="GO:0046294">
    <property type="term" value="P:formaldehyde catabolic process"/>
    <property type="evidence" value="ECO:0007669"/>
    <property type="project" value="TreeGrafter"/>
</dbReference>
<dbReference type="Gene3D" id="3.40.50.720">
    <property type="entry name" value="NAD(P)-binding Rossmann-like Domain"/>
    <property type="match status" value="1"/>
</dbReference>
<keyword evidence="1" id="KW-0479">Metal-binding</keyword>
<sequence>MHELQTVCLGKRQYLPSTGSRTKGVSSFSEYTVVHSGCAVKIVKRITDGGADYSFECVGETAVINTALQSCCGGWGLTVTLGVPKSNPEVKAHFSTFLSGKTLKGSMFGGWKPKSDIPSLIQMYLNQEIQVDEYISHNMPLEDINQAFDLMKEGGCLRSVIHMPE</sequence>
<dbReference type="SUPFAM" id="SSF50129">
    <property type="entry name" value="GroES-like"/>
    <property type="match status" value="1"/>
</dbReference>